<dbReference type="HAMAP" id="MF_00090">
    <property type="entry name" value="PIMT"/>
    <property type="match status" value="1"/>
</dbReference>
<evidence type="ECO:0000313" key="9">
    <source>
        <dbReference type="Proteomes" id="UP000288395"/>
    </source>
</evidence>
<dbReference type="GO" id="GO:0032259">
    <property type="term" value="P:methylation"/>
    <property type="evidence" value="ECO:0007669"/>
    <property type="project" value="UniProtKB-KW"/>
</dbReference>
<dbReference type="GO" id="GO:0005737">
    <property type="term" value="C:cytoplasm"/>
    <property type="evidence" value="ECO:0007669"/>
    <property type="project" value="UniProtKB-SubCell"/>
</dbReference>
<dbReference type="PANTHER" id="PTHR11579">
    <property type="entry name" value="PROTEIN-L-ISOASPARTATE O-METHYLTRANSFERASE"/>
    <property type="match status" value="1"/>
</dbReference>
<evidence type="ECO:0000256" key="5">
    <source>
        <dbReference type="ARBA" id="ARBA00022679"/>
    </source>
</evidence>
<dbReference type="PROSITE" id="PS01279">
    <property type="entry name" value="PCMT"/>
    <property type="match status" value="1"/>
</dbReference>
<evidence type="ECO:0000256" key="3">
    <source>
        <dbReference type="ARBA" id="ARBA00022490"/>
    </source>
</evidence>
<evidence type="ECO:0000256" key="7">
    <source>
        <dbReference type="HAMAP-Rule" id="MF_00090"/>
    </source>
</evidence>
<dbReference type="NCBIfam" id="TIGR00080">
    <property type="entry name" value="pimt"/>
    <property type="match status" value="1"/>
</dbReference>
<dbReference type="Gene3D" id="3.40.50.150">
    <property type="entry name" value="Vaccinia Virus protein VP39"/>
    <property type="match status" value="1"/>
</dbReference>
<accession>A0A432W0F1</accession>
<organism evidence="8 9">
    <name type="scientific">Aliidiomarina iranensis</name>
    <dbReference type="NCBI Taxonomy" id="1434071"/>
    <lineage>
        <taxon>Bacteria</taxon>
        <taxon>Pseudomonadati</taxon>
        <taxon>Pseudomonadota</taxon>
        <taxon>Gammaproteobacteria</taxon>
        <taxon>Alteromonadales</taxon>
        <taxon>Idiomarinaceae</taxon>
        <taxon>Aliidiomarina</taxon>
    </lineage>
</organism>
<sequence length="213" mass="23759">MRVNNHQGMARRLVQKLKDLGVNDEQVLRVMALLPRHEFMPESLAHQAYDNNALPIGNGQTISQPFMVARMTSLIMQNSPKKVLEIGTGSGYQTAVLAKLIDQVYSVERISTLQYQAKRRLQRMDLHNISMRHGDGWQGWPSKAPFDAIIVTAAAAHVPEALITQLSEDGGRLVIPVGEQNQELLLVERQGDEFKQKSEGAVRFVPLLKGDLA</sequence>
<comment type="subcellular location">
    <subcellularLocation>
        <location evidence="1 7">Cytoplasm</location>
    </subcellularLocation>
</comment>
<dbReference type="InterPro" id="IPR029063">
    <property type="entry name" value="SAM-dependent_MTases_sf"/>
</dbReference>
<dbReference type="InterPro" id="IPR000682">
    <property type="entry name" value="PCMT"/>
</dbReference>
<dbReference type="PANTHER" id="PTHR11579:SF0">
    <property type="entry name" value="PROTEIN-L-ISOASPARTATE(D-ASPARTATE) O-METHYLTRANSFERASE"/>
    <property type="match status" value="1"/>
</dbReference>
<keyword evidence="6 7" id="KW-0949">S-adenosyl-L-methionine</keyword>
<dbReference type="RefSeq" id="WP_126766127.1">
    <property type="nucleotide sequence ID" value="NZ_PIPJ01000002.1"/>
</dbReference>
<feature type="active site" evidence="7">
    <location>
        <position position="63"/>
    </location>
</feature>
<protein>
    <recommendedName>
        <fullName evidence="7">Protein-L-isoaspartate O-methyltransferase</fullName>
        <ecNumber evidence="7">2.1.1.77</ecNumber>
    </recommendedName>
    <alternativeName>
        <fullName evidence="7">L-isoaspartyl protein carboxyl methyltransferase</fullName>
    </alternativeName>
    <alternativeName>
        <fullName evidence="7">Protein L-isoaspartyl methyltransferase</fullName>
    </alternativeName>
    <alternativeName>
        <fullName evidence="7">Protein-beta-aspartate methyltransferase</fullName>
        <shortName evidence="7">PIMT</shortName>
    </alternativeName>
</protein>
<dbReference type="EMBL" id="PIPJ01000002">
    <property type="protein sequence ID" value="RUO22500.1"/>
    <property type="molecule type" value="Genomic_DNA"/>
</dbReference>
<dbReference type="Pfam" id="PF01135">
    <property type="entry name" value="PCMT"/>
    <property type="match status" value="1"/>
</dbReference>
<reference evidence="9" key="1">
    <citation type="journal article" date="2018" name="Front. Microbiol.">
        <title>Genome-Based Analysis Reveals the Taxonomy and Diversity of the Family Idiomarinaceae.</title>
        <authorList>
            <person name="Liu Y."/>
            <person name="Lai Q."/>
            <person name="Shao Z."/>
        </authorList>
    </citation>
    <scope>NUCLEOTIDE SEQUENCE [LARGE SCALE GENOMIC DNA]</scope>
    <source>
        <strain evidence="9">GBPy7</strain>
    </source>
</reference>
<gene>
    <name evidence="7" type="primary">pcm</name>
    <name evidence="8" type="ORF">CWE08_04805</name>
</gene>
<evidence type="ECO:0000256" key="2">
    <source>
        <dbReference type="ARBA" id="ARBA00005369"/>
    </source>
</evidence>
<name>A0A432W0F1_9GAMM</name>
<evidence type="ECO:0000256" key="6">
    <source>
        <dbReference type="ARBA" id="ARBA00022691"/>
    </source>
</evidence>
<keyword evidence="5 7" id="KW-0808">Transferase</keyword>
<dbReference type="Proteomes" id="UP000288395">
    <property type="component" value="Unassembled WGS sequence"/>
</dbReference>
<evidence type="ECO:0000313" key="8">
    <source>
        <dbReference type="EMBL" id="RUO22500.1"/>
    </source>
</evidence>
<comment type="catalytic activity">
    <reaction evidence="7">
        <text>[protein]-L-isoaspartate + S-adenosyl-L-methionine = [protein]-L-isoaspartate alpha-methyl ester + S-adenosyl-L-homocysteine</text>
        <dbReference type="Rhea" id="RHEA:12705"/>
        <dbReference type="Rhea" id="RHEA-COMP:12143"/>
        <dbReference type="Rhea" id="RHEA-COMP:12144"/>
        <dbReference type="ChEBI" id="CHEBI:57856"/>
        <dbReference type="ChEBI" id="CHEBI:59789"/>
        <dbReference type="ChEBI" id="CHEBI:90596"/>
        <dbReference type="ChEBI" id="CHEBI:90598"/>
        <dbReference type="EC" id="2.1.1.77"/>
    </reaction>
</comment>
<dbReference type="CDD" id="cd02440">
    <property type="entry name" value="AdoMet_MTases"/>
    <property type="match status" value="1"/>
</dbReference>
<evidence type="ECO:0000256" key="1">
    <source>
        <dbReference type="ARBA" id="ARBA00004496"/>
    </source>
</evidence>
<comment type="function">
    <text evidence="7">Catalyzes the methyl esterification of L-isoaspartyl residues in peptides and proteins that result from spontaneous decomposition of normal L-aspartyl and L-asparaginyl residues. It plays a role in the repair and/or degradation of damaged proteins.</text>
</comment>
<dbReference type="FunFam" id="3.40.50.150:FF:000010">
    <property type="entry name" value="Protein-L-isoaspartate O-methyltransferase"/>
    <property type="match status" value="1"/>
</dbReference>
<dbReference type="SUPFAM" id="SSF53335">
    <property type="entry name" value="S-adenosyl-L-methionine-dependent methyltransferases"/>
    <property type="match status" value="1"/>
</dbReference>
<keyword evidence="9" id="KW-1185">Reference proteome</keyword>
<dbReference type="OrthoDB" id="9810066at2"/>
<dbReference type="EC" id="2.1.1.77" evidence="7"/>
<evidence type="ECO:0000256" key="4">
    <source>
        <dbReference type="ARBA" id="ARBA00022603"/>
    </source>
</evidence>
<proteinExistence type="inferred from homology"/>
<comment type="caution">
    <text evidence="8">The sequence shown here is derived from an EMBL/GenBank/DDBJ whole genome shotgun (WGS) entry which is preliminary data.</text>
</comment>
<dbReference type="NCBIfam" id="NF001453">
    <property type="entry name" value="PRK00312.1"/>
    <property type="match status" value="1"/>
</dbReference>
<dbReference type="AlphaFoldDB" id="A0A432W0F1"/>
<dbReference type="GO" id="GO:0004719">
    <property type="term" value="F:protein-L-isoaspartate (D-aspartate) O-methyltransferase activity"/>
    <property type="evidence" value="ECO:0007669"/>
    <property type="project" value="UniProtKB-UniRule"/>
</dbReference>
<comment type="similarity">
    <text evidence="2 7">Belongs to the methyltransferase superfamily. L-isoaspartyl/D-aspartyl protein methyltransferase family.</text>
</comment>
<dbReference type="GO" id="GO:0030091">
    <property type="term" value="P:protein repair"/>
    <property type="evidence" value="ECO:0007669"/>
    <property type="project" value="UniProtKB-UniRule"/>
</dbReference>
<keyword evidence="3 7" id="KW-0963">Cytoplasm</keyword>
<keyword evidence="4 7" id="KW-0489">Methyltransferase</keyword>